<evidence type="ECO:0000256" key="1">
    <source>
        <dbReference type="ARBA" id="ARBA00004123"/>
    </source>
</evidence>
<keyword evidence="2 3" id="KW-0371">Homeobox</keyword>
<dbReference type="Proteomes" id="UP001604277">
    <property type="component" value="Unassembled WGS sequence"/>
</dbReference>
<keyword evidence="2 3" id="KW-0238">DNA-binding</keyword>
<evidence type="ECO:0000313" key="5">
    <source>
        <dbReference type="EMBL" id="KAL2502194.1"/>
    </source>
</evidence>
<dbReference type="Pfam" id="PF00046">
    <property type="entry name" value="Homeodomain"/>
    <property type="match status" value="1"/>
</dbReference>
<evidence type="ECO:0000256" key="3">
    <source>
        <dbReference type="RuleBase" id="RU000682"/>
    </source>
</evidence>
<keyword evidence="6" id="KW-1185">Reference proteome</keyword>
<keyword evidence="2 3" id="KW-0539">Nucleus</keyword>
<protein>
    <submittedName>
        <fullName evidence="5">Homeobox-DDT domain protein RLT1</fullName>
    </submittedName>
</protein>
<reference evidence="6" key="1">
    <citation type="submission" date="2024-07" db="EMBL/GenBank/DDBJ databases">
        <title>Two chromosome-level genome assemblies of Korean endemic species Abeliophyllum distichum and Forsythia ovata (Oleaceae).</title>
        <authorList>
            <person name="Jang H."/>
        </authorList>
    </citation>
    <scope>NUCLEOTIDE SEQUENCE [LARGE SCALE GENOMIC DNA]</scope>
</reference>
<accession>A0ABD1SR01</accession>
<dbReference type="PROSITE" id="PS50071">
    <property type="entry name" value="HOMEOBOX_2"/>
    <property type="match status" value="1"/>
</dbReference>
<evidence type="ECO:0000259" key="4">
    <source>
        <dbReference type="PROSITE" id="PS50071"/>
    </source>
</evidence>
<dbReference type="Gene3D" id="1.10.10.60">
    <property type="entry name" value="Homeodomain-like"/>
    <property type="match status" value="1"/>
</dbReference>
<comment type="subcellular location">
    <subcellularLocation>
        <location evidence="1 2 3">Nucleus</location>
    </subcellularLocation>
</comment>
<evidence type="ECO:0000256" key="2">
    <source>
        <dbReference type="PROSITE-ProRule" id="PRU00108"/>
    </source>
</evidence>
<sequence>MKMKRWHIGVNIKFYGVDTCLWWFYAVEMYPSEATRKELSEKLGLTDWQLQMWFCHRRLNDTKEAARMVATNSRTTSSAGMRGLMEYPGNEMMAVESGRIRLWFTFESIW</sequence>
<feature type="domain" description="Homeobox" evidence="4">
    <location>
        <begin position="24"/>
        <end position="64"/>
    </location>
</feature>
<proteinExistence type="predicted"/>
<name>A0ABD1SR01_9LAMI</name>
<feature type="DNA-binding region" description="Homeobox" evidence="2">
    <location>
        <begin position="26"/>
        <end position="65"/>
    </location>
</feature>
<gene>
    <name evidence="5" type="ORF">Fot_36042</name>
</gene>
<comment type="caution">
    <text evidence="5">The sequence shown here is derived from an EMBL/GenBank/DDBJ whole genome shotgun (WGS) entry which is preliminary data.</text>
</comment>
<dbReference type="InterPro" id="IPR009057">
    <property type="entry name" value="Homeodomain-like_sf"/>
</dbReference>
<dbReference type="EMBL" id="JBFOLJ010000010">
    <property type="protein sequence ID" value="KAL2502194.1"/>
    <property type="molecule type" value="Genomic_DNA"/>
</dbReference>
<dbReference type="PANTHER" id="PTHR36968:SF13">
    <property type="entry name" value="HOMEOBOX-DDT DOMAIN PROTEIN RLT1"/>
    <property type="match status" value="1"/>
</dbReference>
<dbReference type="GO" id="GO:0005634">
    <property type="term" value="C:nucleus"/>
    <property type="evidence" value="ECO:0007669"/>
    <property type="project" value="UniProtKB-SubCell"/>
</dbReference>
<dbReference type="CDD" id="cd00086">
    <property type="entry name" value="homeodomain"/>
    <property type="match status" value="1"/>
</dbReference>
<dbReference type="GO" id="GO:0003677">
    <property type="term" value="F:DNA binding"/>
    <property type="evidence" value="ECO:0007669"/>
    <property type="project" value="UniProtKB-UniRule"/>
</dbReference>
<organism evidence="5 6">
    <name type="scientific">Forsythia ovata</name>
    <dbReference type="NCBI Taxonomy" id="205694"/>
    <lineage>
        <taxon>Eukaryota</taxon>
        <taxon>Viridiplantae</taxon>
        <taxon>Streptophyta</taxon>
        <taxon>Embryophyta</taxon>
        <taxon>Tracheophyta</taxon>
        <taxon>Spermatophyta</taxon>
        <taxon>Magnoliopsida</taxon>
        <taxon>eudicotyledons</taxon>
        <taxon>Gunneridae</taxon>
        <taxon>Pentapetalae</taxon>
        <taxon>asterids</taxon>
        <taxon>lamiids</taxon>
        <taxon>Lamiales</taxon>
        <taxon>Oleaceae</taxon>
        <taxon>Forsythieae</taxon>
        <taxon>Forsythia</taxon>
    </lineage>
</organism>
<dbReference type="InterPro" id="IPR001356">
    <property type="entry name" value="HD"/>
</dbReference>
<evidence type="ECO:0000313" key="6">
    <source>
        <dbReference type="Proteomes" id="UP001604277"/>
    </source>
</evidence>
<dbReference type="InterPro" id="IPR044977">
    <property type="entry name" value="RLT1-3"/>
</dbReference>
<dbReference type="SUPFAM" id="SSF46689">
    <property type="entry name" value="Homeodomain-like"/>
    <property type="match status" value="1"/>
</dbReference>
<dbReference type="PANTHER" id="PTHR36968">
    <property type="entry name" value="HOMEOBOX-DDT DOMAIN PROTEIN RLT2"/>
    <property type="match status" value="1"/>
</dbReference>
<dbReference type="AlphaFoldDB" id="A0ABD1SR01"/>